<feature type="transmembrane region" description="Helical" evidence="1">
    <location>
        <begin position="162"/>
        <end position="186"/>
    </location>
</feature>
<evidence type="ECO:0000313" key="4">
    <source>
        <dbReference type="Proteomes" id="UP000177309"/>
    </source>
</evidence>
<feature type="transmembrane region" description="Helical" evidence="1">
    <location>
        <begin position="247"/>
        <end position="273"/>
    </location>
</feature>
<feature type="transmembrane region" description="Helical" evidence="1">
    <location>
        <begin position="192"/>
        <end position="211"/>
    </location>
</feature>
<gene>
    <name evidence="3" type="ORF">A2462_03470</name>
</gene>
<organism evidence="3 4">
    <name type="scientific">candidate division WOR-1 bacterium RIFOXYC2_FULL_41_25</name>
    <dbReference type="NCBI Taxonomy" id="1802586"/>
    <lineage>
        <taxon>Bacteria</taxon>
        <taxon>Bacillati</taxon>
        <taxon>Saganbacteria</taxon>
    </lineage>
</organism>
<feature type="transmembrane region" description="Helical" evidence="1">
    <location>
        <begin position="285"/>
        <end position="309"/>
    </location>
</feature>
<feature type="domain" description="Glycosyltransferase RgtA/B/C/D-like" evidence="2">
    <location>
        <begin position="165"/>
        <end position="306"/>
    </location>
</feature>
<feature type="transmembrane region" description="Helical" evidence="1">
    <location>
        <begin position="430"/>
        <end position="452"/>
    </location>
</feature>
<evidence type="ECO:0000256" key="1">
    <source>
        <dbReference type="SAM" id="Phobius"/>
    </source>
</evidence>
<accession>A0A1F4TQ44</accession>
<dbReference type="Pfam" id="PF13231">
    <property type="entry name" value="PMT_2"/>
    <property type="match status" value="1"/>
</dbReference>
<reference evidence="3 4" key="1">
    <citation type="journal article" date="2016" name="Nat. Commun.">
        <title>Thousands of microbial genomes shed light on interconnected biogeochemical processes in an aquifer system.</title>
        <authorList>
            <person name="Anantharaman K."/>
            <person name="Brown C.T."/>
            <person name="Hug L.A."/>
            <person name="Sharon I."/>
            <person name="Castelle C.J."/>
            <person name="Probst A.J."/>
            <person name="Thomas B.C."/>
            <person name="Singh A."/>
            <person name="Wilkins M.J."/>
            <person name="Karaoz U."/>
            <person name="Brodie E.L."/>
            <person name="Williams K.H."/>
            <person name="Hubbard S.S."/>
            <person name="Banfield J.F."/>
        </authorList>
    </citation>
    <scope>NUCLEOTIDE SEQUENCE [LARGE SCALE GENOMIC DNA]</scope>
</reference>
<feature type="transmembrane region" description="Helical" evidence="1">
    <location>
        <begin position="404"/>
        <end position="423"/>
    </location>
</feature>
<feature type="transmembrane region" description="Helical" evidence="1">
    <location>
        <begin position="130"/>
        <end position="150"/>
    </location>
</feature>
<feature type="transmembrane region" description="Helical" evidence="1">
    <location>
        <begin position="371"/>
        <end position="392"/>
    </location>
</feature>
<protein>
    <recommendedName>
        <fullName evidence="2">Glycosyltransferase RgtA/B/C/D-like domain-containing protein</fullName>
    </recommendedName>
</protein>
<dbReference type="AlphaFoldDB" id="A0A1F4TQ44"/>
<feature type="transmembrane region" description="Helical" evidence="1">
    <location>
        <begin position="218"/>
        <end position="235"/>
    </location>
</feature>
<keyword evidence="1" id="KW-0812">Transmembrane</keyword>
<proteinExistence type="predicted"/>
<sequence length="491" mass="57245">MKQNKKKEPKQEFKGIIKRFWPFNDRLAVSLIVLLVFIGSLTPVFRAMINVPYVGSYFYEMKQVLPRLGYQYFIISEVDCIGYYSYLRSTVIDHDLDFKNDFTLFGWKRWGEEEKSPTGLTFNPWSVGPAILWSPAFFVGHAVSHGMNLFGANLPTNGVSFVYDFFIVMLSMFYGLIGFLFIYFFLRFFFSPVISFLAFFFLFYASPLIFYEFHEPTMSHIPTVFAVSGLIYFWYKTWLNKSNKDWLILGVWSGLVMLIRPQDVFFIFFPVLFESLVLIWRNKKIPLSLILGLFLMGFVMVVCFIPQMLAWKILEGAFIANPQRAGFMQWSNPHVIPVMFSSNHGLITYTPIILFTLLGLFIFNRKDRQQLLIFLSFLLIFLFELYVNSAAAAWDGGWAFGGRRFLSCSIIFAWGLANLLNWLKKYKTVFYSVLGLFSLLIIFNLLFYFQWAYGMIPRAGDLTFQQYFGGKIDAFFLWLKVVGHIFSVIVS</sequence>
<keyword evidence="1" id="KW-0472">Membrane</keyword>
<dbReference type="EMBL" id="MEUI01000013">
    <property type="protein sequence ID" value="OGC34757.1"/>
    <property type="molecule type" value="Genomic_DNA"/>
</dbReference>
<name>A0A1F4TQ44_UNCSA</name>
<feature type="transmembrane region" description="Helical" evidence="1">
    <location>
        <begin position="27"/>
        <end position="49"/>
    </location>
</feature>
<feature type="transmembrane region" description="Helical" evidence="1">
    <location>
        <begin position="472"/>
        <end position="490"/>
    </location>
</feature>
<comment type="caution">
    <text evidence="3">The sequence shown here is derived from an EMBL/GenBank/DDBJ whole genome shotgun (WGS) entry which is preliminary data.</text>
</comment>
<feature type="transmembrane region" description="Helical" evidence="1">
    <location>
        <begin position="346"/>
        <end position="364"/>
    </location>
</feature>
<evidence type="ECO:0000259" key="2">
    <source>
        <dbReference type="Pfam" id="PF13231"/>
    </source>
</evidence>
<dbReference type="InterPro" id="IPR038731">
    <property type="entry name" value="RgtA/B/C-like"/>
</dbReference>
<evidence type="ECO:0000313" key="3">
    <source>
        <dbReference type="EMBL" id="OGC34757.1"/>
    </source>
</evidence>
<dbReference type="Proteomes" id="UP000177309">
    <property type="component" value="Unassembled WGS sequence"/>
</dbReference>
<keyword evidence="1" id="KW-1133">Transmembrane helix</keyword>